<keyword evidence="2" id="KW-0472">Membrane</keyword>
<dbReference type="Pfam" id="PF13399">
    <property type="entry name" value="LytR_C"/>
    <property type="match status" value="1"/>
</dbReference>
<feature type="domain" description="Cell envelope-related transcriptional attenuator" evidence="3">
    <location>
        <begin position="114"/>
        <end position="281"/>
    </location>
</feature>
<dbReference type="PANTHER" id="PTHR33392:SF6">
    <property type="entry name" value="POLYISOPRENYL-TEICHOIC ACID--PEPTIDOGLYCAN TEICHOIC ACID TRANSFERASE TAGU"/>
    <property type="match status" value="1"/>
</dbReference>
<name>A0A1F5RY39_9BACT</name>
<dbReference type="Proteomes" id="UP000177878">
    <property type="component" value="Unassembled WGS sequence"/>
</dbReference>
<dbReference type="InterPro" id="IPR050922">
    <property type="entry name" value="LytR/CpsA/Psr_CW_biosynth"/>
</dbReference>
<keyword evidence="2" id="KW-0812">Transmembrane</keyword>
<feature type="domain" description="LytR/CpsA/Psr regulator C-terminal" evidence="4">
    <location>
        <begin position="389"/>
        <end position="437"/>
    </location>
</feature>
<evidence type="ECO:0000256" key="1">
    <source>
        <dbReference type="ARBA" id="ARBA00006068"/>
    </source>
</evidence>
<evidence type="ECO:0000313" key="6">
    <source>
        <dbReference type="Proteomes" id="UP000177878"/>
    </source>
</evidence>
<evidence type="ECO:0000313" key="5">
    <source>
        <dbReference type="EMBL" id="OGF18971.1"/>
    </source>
</evidence>
<keyword evidence="2" id="KW-1133">Transmembrane helix</keyword>
<dbReference type="STRING" id="1797988.A3I35_01715"/>
<dbReference type="InterPro" id="IPR004474">
    <property type="entry name" value="LytR_CpsA_psr"/>
</dbReference>
<proteinExistence type="inferred from homology"/>
<feature type="transmembrane region" description="Helical" evidence="2">
    <location>
        <begin position="40"/>
        <end position="61"/>
    </location>
</feature>
<organism evidence="5 6">
    <name type="scientific">Candidatus Falkowbacteria bacterium RIFCSPLOWO2_02_FULL_45_15</name>
    <dbReference type="NCBI Taxonomy" id="1797988"/>
    <lineage>
        <taxon>Bacteria</taxon>
        <taxon>Candidatus Falkowiibacteriota</taxon>
    </lineage>
</organism>
<protein>
    <recommendedName>
        <fullName evidence="7">Cell envelope-related transcriptional attenuator domain-containing protein</fullName>
    </recommendedName>
</protein>
<dbReference type="InterPro" id="IPR027381">
    <property type="entry name" value="LytR/CpsA/Psr_C"/>
</dbReference>
<dbReference type="EMBL" id="MFFV01000041">
    <property type="protein sequence ID" value="OGF18971.1"/>
    <property type="molecule type" value="Genomic_DNA"/>
</dbReference>
<evidence type="ECO:0000259" key="3">
    <source>
        <dbReference type="Pfam" id="PF03816"/>
    </source>
</evidence>
<accession>A0A1F5RY39</accession>
<sequence>MVNDLDLLEIKKENGGDYLAGYNERRHSIKRRAAGRLLKFLAYLTTVAAIVLFVFTSRVLMSEDNKIFSPLSWLSQFKHLAQTSDNLLKGEENGRINVLLLGIAGKNHDGGYLTDTIMLASVSPASGDIALFSLPRDLIVPIDGYGFRKINNINAFAENEQPGSGGLAVSQALSRVLDVPIDYYLRVDFISFVKIIDELGGIEIEVENTLDDTRYPIAGREEDPNYENRFEYLHLEKGWQPMDGELALKYVRSRHAAGVEGSDFARSRRQQKVLQAVKDKVLNLRILFKPRLINNILTTLQEHVITNFKVWEMVKLWGIIKDTNADKVITKVLDNANGGLLVDAITPEGAYILQPRNGDYAEIQYLVKNIFSNAPPKQTSAVKQEYPALEIQNGTWINGLGQRMATDLEKFGFAVAGVHNASRQNYEESVIFDLSYGEKMSSLAILKEKTGARVNYGLPDWLLAELKQQNENKVNLTQPDFILIIGRDADKTQSGVENKEE</sequence>
<dbReference type="Gene3D" id="3.30.70.2390">
    <property type="match status" value="1"/>
</dbReference>
<dbReference type="Pfam" id="PF03816">
    <property type="entry name" value="LytR_cpsA_psr"/>
    <property type="match status" value="1"/>
</dbReference>
<dbReference type="AlphaFoldDB" id="A0A1F5RY39"/>
<comment type="similarity">
    <text evidence="1">Belongs to the LytR/CpsA/Psr (LCP) family.</text>
</comment>
<gene>
    <name evidence="5" type="ORF">A3I35_01715</name>
</gene>
<evidence type="ECO:0000259" key="4">
    <source>
        <dbReference type="Pfam" id="PF13399"/>
    </source>
</evidence>
<dbReference type="Gene3D" id="3.40.630.190">
    <property type="entry name" value="LCP protein"/>
    <property type="match status" value="1"/>
</dbReference>
<dbReference type="NCBIfam" id="TIGR00350">
    <property type="entry name" value="lytR_cpsA_psr"/>
    <property type="match status" value="1"/>
</dbReference>
<dbReference type="PANTHER" id="PTHR33392">
    <property type="entry name" value="POLYISOPRENYL-TEICHOIC ACID--PEPTIDOGLYCAN TEICHOIC ACID TRANSFERASE TAGU"/>
    <property type="match status" value="1"/>
</dbReference>
<reference evidence="5 6" key="1">
    <citation type="journal article" date="2016" name="Nat. Commun.">
        <title>Thousands of microbial genomes shed light on interconnected biogeochemical processes in an aquifer system.</title>
        <authorList>
            <person name="Anantharaman K."/>
            <person name="Brown C.T."/>
            <person name="Hug L.A."/>
            <person name="Sharon I."/>
            <person name="Castelle C.J."/>
            <person name="Probst A.J."/>
            <person name="Thomas B.C."/>
            <person name="Singh A."/>
            <person name="Wilkins M.J."/>
            <person name="Karaoz U."/>
            <person name="Brodie E.L."/>
            <person name="Williams K.H."/>
            <person name="Hubbard S.S."/>
            <person name="Banfield J.F."/>
        </authorList>
    </citation>
    <scope>NUCLEOTIDE SEQUENCE [LARGE SCALE GENOMIC DNA]</scope>
</reference>
<evidence type="ECO:0000256" key="2">
    <source>
        <dbReference type="SAM" id="Phobius"/>
    </source>
</evidence>
<comment type="caution">
    <text evidence="5">The sequence shown here is derived from an EMBL/GenBank/DDBJ whole genome shotgun (WGS) entry which is preliminary data.</text>
</comment>
<evidence type="ECO:0008006" key="7">
    <source>
        <dbReference type="Google" id="ProtNLM"/>
    </source>
</evidence>